<feature type="compositionally biased region" description="Basic and acidic residues" evidence="2">
    <location>
        <begin position="565"/>
        <end position="574"/>
    </location>
</feature>
<feature type="region of interest" description="Disordered" evidence="2">
    <location>
        <begin position="543"/>
        <end position="602"/>
    </location>
</feature>
<dbReference type="EnsemblPlants" id="Kaladp0024s0808.1.v1.1">
    <property type="protein sequence ID" value="Kaladp0024s0808.1.v1.1"/>
    <property type="gene ID" value="Kaladp0024s0808.v1.1"/>
</dbReference>
<sequence length="643" mass="71712">MLDGLLGRGFASKCKSLIKATKARIELIRKKRIAREKFLKKDIADLLANGLDINAYGRTEGLMAEVTLSSCYDFVEQCCDLVYKQLSLMQKQSECPAESKAAVSSLMFAAARVSDLPELRELRETFQEKYGNSLQYSVNQKFVEDLSSPPPTMEKKIQLMRDIAAEYSISWNYWAFEKQMCKPPVHVQEQPSSQRSVTVKDNFRTGGGNSVDEKDKNVILSKVRYERTPDQYGSRVKNGDGRGGEINMKTLGRHDNGRMSHEGGDDNATRRANDDSLYLKGKEAHTVPASLLVRSPYGREQNGIQREHELLDKREVSLPKREVHQTLSLGRQVTHTHKEILKVPGDSRDISATIPDAVNSQDADKLKAKSFNKTIPPPPYVKPPKAPKAEDDSDLKYSGFNGNDADKSSRDVANQPTSGYSNRSDKARYGSSSNRTKYEKETSEPRKGKEDESADKQIGQNDSTGDLPLPKPKSVRRRNSSRSSSSHEDVIGNLEDTNMEKRSSSSKRSDTKRGLQILFDDGTSKKDDEKVLDKLLIHLSTKPTYFDAEKLRRRSEGPHQIPPEASRRNVESKVKPGNVSPLAPSHSRSVSLPHEQSVPPKPAAKVFARAASFQPDRPAKHVHPNLPNCDDLAARLAAIRGSC</sequence>
<feature type="compositionally biased region" description="Polar residues" evidence="2">
    <location>
        <begin position="189"/>
        <end position="199"/>
    </location>
</feature>
<feature type="region of interest" description="Disordered" evidence="2">
    <location>
        <begin position="343"/>
        <end position="529"/>
    </location>
</feature>
<feature type="compositionally biased region" description="Basic and acidic residues" evidence="2">
    <location>
        <begin position="547"/>
        <end position="557"/>
    </location>
</feature>
<dbReference type="PANTHER" id="PTHR12161:SF14">
    <property type="entry name" value="REGULATOR OF VPS4 ACTIVITY IN THE MVB PATHWAY PROTEIN"/>
    <property type="match status" value="1"/>
</dbReference>
<feature type="compositionally biased region" description="Polar residues" evidence="2">
    <location>
        <begin position="411"/>
        <end position="422"/>
    </location>
</feature>
<dbReference type="FunFam" id="1.20.1260.60:FF:000002">
    <property type="entry name" value="Vacuolar protein sorting-associated protein IST1"/>
    <property type="match status" value="1"/>
</dbReference>
<dbReference type="Proteomes" id="UP000594263">
    <property type="component" value="Unplaced"/>
</dbReference>
<evidence type="ECO:0000256" key="1">
    <source>
        <dbReference type="ARBA" id="ARBA00005536"/>
    </source>
</evidence>
<dbReference type="AlphaFoldDB" id="A0A7N0T7S6"/>
<feature type="compositionally biased region" description="Basic and acidic residues" evidence="2">
    <location>
        <begin position="252"/>
        <end position="272"/>
    </location>
</feature>
<organism evidence="3 4">
    <name type="scientific">Kalanchoe fedtschenkoi</name>
    <name type="common">Lavender scallops</name>
    <name type="synonym">South American air plant</name>
    <dbReference type="NCBI Taxonomy" id="63787"/>
    <lineage>
        <taxon>Eukaryota</taxon>
        <taxon>Viridiplantae</taxon>
        <taxon>Streptophyta</taxon>
        <taxon>Embryophyta</taxon>
        <taxon>Tracheophyta</taxon>
        <taxon>Spermatophyta</taxon>
        <taxon>Magnoliopsida</taxon>
        <taxon>eudicotyledons</taxon>
        <taxon>Gunneridae</taxon>
        <taxon>Pentapetalae</taxon>
        <taxon>Saxifragales</taxon>
        <taxon>Crassulaceae</taxon>
        <taxon>Kalanchoe</taxon>
    </lineage>
</organism>
<reference evidence="3" key="1">
    <citation type="submission" date="2021-01" db="UniProtKB">
        <authorList>
            <consortium name="EnsemblPlants"/>
        </authorList>
    </citation>
    <scope>IDENTIFICATION</scope>
</reference>
<evidence type="ECO:0008006" key="5">
    <source>
        <dbReference type="Google" id="ProtNLM"/>
    </source>
</evidence>
<name>A0A7N0T7S6_KALFE</name>
<dbReference type="OMA" id="MHPPGRA"/>
<comment type="similarity">
    <text evidence="1">Belongs to the IST1 family.</text>
</comment>
<feature type="region of interest" description="Disordered" evidence="2">
    <location>
        <begin position="187"/>
        <end position="213"/>
    </location>
</feature>
<dbReference type="Pfam" id="PF03398">
    <property type="entry name" value="Ist1"/>
    <property type="match status" value="1"/>
</dbReference>
<feature type="compositionally biased region" description="Basic and acidic residues" evidence="2">
    <location>
        <begin position="498"/>
        <end position="513"/>
    </location>
</feature>
<dbReference type="Gramene" id="Kaladp0024s0808.1.v1.1">
    <property type="protein sequence ID" value="Kaladp0024s0808.1.v1.1"/>
    <property type="gene ID" value="Kaladp0024s0808.v1.1"/>
</dbReference>
<feature type="compositionally biased region" description="Basic and acidic residues" evidence="2">
    <location>
        <begin position="436"/>
        <end position="455"/>
    </location>
</feature>
<evidence type="ECO:0000313" key="4">
    <source>
        <dbReference type="Proteomes" id="UP000594263"/>
    </source>
</evidence>
<keyword evidence="4" id="KW-1185">Reference proteome</keyword>
<dbReference type="InterPro" id="IPR005061">
    <property type="entry name" value="Ist1"/>
</dbReference>
<dbReference type="GO" id="GO:0015031">
    <property type="term" value="P:protein transport"/>
    <property type="evidence" value="ECO:0007669"/>
    <property type="project" value="InterPro"/>
</dbReference>
<evidence type="ECO:0000313" key="3">
    <source>
        <dbReference type="EnsemblPlants" id="Kaladp0024s0808.1.v1.1"/>
    </source>
</evidence>
<accession>A0A7N0T7S6</accession>
<dbReference type="PANTHER" id="PTHR12161">
    <property type="entry name" value="IST1 FAMILY MEMBER"/>
    <property type="match status" value="1"/>
</dbReference>
<evidence type="ECO:0000256" key="2">
    <source>
        <dbReference type="SAM" id="MobiDB-lite"/>
    </source>
</evidence>
<proteinExistence type="inferred from homology"/>
<dbReference type="Gene3D" id="1.20.1260.60">
    <property type="entry name" value="Vacuolar protein sorting-associated protein Ist1"/>
    <property type="match status" value="1"/>
</dbReference>
<protein>
    <recommendedName>
        <fullName evidence="5">Vacuolar protein sorting-associated protein Ist1</fullName>
    </recommendedName>
</protein>
<feature type="region of interest" description="Disordered" evidence="2">
    <location>
        <begin position="231"/>
        <end position="272"/>
    </location>
</feature>
<dbReference type="InterPro" id="IPR042277">
    <property type="entry name" value="IST1-like"/>
</dbReference>
<feature type="compositionally biased region" description="Pro residues" evidence="2">
    <location>
        <begin position="375"/>
        <end position="386"/>
    </location>
</feature>